<dbReference type="Proteomes" id="UP000436088">
    <property type="component" value="Unassembled WGS sequence"/>
</dbReference>
<dbReference type="GO" id="GO:0000109">
    <property type="term" value="C:nucleotide-excision repair complex"/>
    <property type="evidence" value="ECO:0007669"/>
    <property type="project" value="TreeGrafter"/>
</dbReference>
<dbReference type="PROSITE" id="PS50082">
    <property type="entry name" value="WD_REPEATS_2"/>
    <property type="match status" value="1"/>
</dbReference>
<dbReference type="InterPro" id="IPR042238">
    <property type="entry name" value="Rad28/ERCC8/Ckn1/ATCSA-1"/>
</dbReference>
<dbReference type="SUPFAM" id="SSF50998">
    <property type="entry name" value="Quinoprotein alcohol dehydrogenase-like"/>
    <property type="match status" value="1"/>
</dbReference>
<dbReference type="InterPro" id="IPR011047">
    <property type="entry name" value="Quinoprotein_ADH-like_sf"/>
</dbReference>
<keyword evidence="1" id="KW-0853">WD repeat</keyword>
<dbReference type="AlphaFoldDB" id="A0A6A2WEX7"/>
<evidence type="ECO:0000313" key="2">
    <source>
        <dbReference type="EMBL" id="KAE8657053.1"/>
    </source>
</evidence>
<keyword evidence="3" id="KW-1185">Reference proteome</keyword>
<evidence type="ECO:0000256" key="1">
    <source>
        <dbReference type="PROSITE-ProRule" id="PRU00221"/>
    </source>
</evidence>
<accession>A0A6A2WEX7</accession>
<sequence>MPAESSARQRLHPGMLSIQDRATAHYGAVWDLESGYNTLVNFEMVHLQTSKAVQLAISQETAQVFVPCMTVVKAFDIWSGKMSLAFRGHYESVNCCWFSSQDQELYTGGNDRQILVWSPCKPITDDTGILKIKIIGVIRIYCYIELFYITYHL</sequence>
<dbReference type="InterPro" id="IPR015943">
    <property type="entry name" value="WD40/YVTN_repeat-like_dom_sf"/>
</dbReference>
<dbReference type="PANTHER" id="PTHR46202">
    <property type="entry name" value="DNA EXCISION REPAIR PROTEIN ERCC-8"/>
    <property type="match status" value="1"/>
</dbReference>
<dbReference type="GO" id="GO:0006283">
    <property type="term" value="P:transcription-coupled nucleotide-excision repair"/>
    <property type="evidence" value="ECO:0007669"/>
    <property type="project" value="InterPro"/>
</dbReference>
<dbReference type="InterPro" id="IPR001680">
    <property type="entry name" value="WD40_rpt"/>
</dbReference>
<dbReference type="Gene3D" id="2.130.10.10">
    <property type="entry name" value="YVTN repeat-like/Quinoprotein amine dehydrogenase"/>
    <property type="match status" value="1"/>
</dbReference>
<proteinExistence type="predicted"/>
<protein>
    <submittedName>
        <fullName evidence="2">DNA excision repair protein ERCC-8-like isoform X3</fullName>
    </submittedName>
</protein>
<dbReference type="Pfam" id="PF00400">
    <property type="entry name" value="WD40"/>
    <property type="match status" value="1"/>
</dbReference>
<dbReference type="GO" id="GO:0031464">
    <property type="term" value="C:Cul4A-RING E3 ubiquitin ligase complex"/>
    <property type="evidence" value="ECO:0007669"/>
    <property type="project" value="TreeGrafter"/>
</dbReference>
<comment type="caution">
    <text evidence="2">The sequence shown here is derived from an EMBL/GenBank/DDBJ whole genome shotgun (WGS) entry which is preliminary data.</text>
</comment>
<dbReference type="EMBL" id="VEPZ02001762">
    <property type="protein sequence ID" value="KAE8657053.1"/>
    <property type="molecule type" value="Genomic_DNA"/>
</dbReference>
<dbReference type="SMART" id="SM00320">
    <property type="entry name" value="WD40"/>
    <property type="match status" value="1"/>
</dbReference>
<gene>
    <name evidence="2" type="ORF">F3Y22_tig00116997pilonHSYRG00912</name>
</gene>
<feature type="repeat" description="WD" evidence="1">
    <location>
        <begin position="86"/>
        <end position="118"/>
    </location>
</feature>
<evidence type="ECO:0000313" key="3">
    <source>
        <dbReference type="Proteomes" id="UP000436088"/>
    </source>
</evidence>
<dbReference type="PROSITE" id="PS50294">
    <property type="entry name" value="WD_REPEATS_REGION"/>
    <property type="match status" value="1"/>
</dbReference>
<reference evidence="2" key="1">
    <citation type="submission" date="2019-09" db="EMBL/GenBank/DDBJ databases">
        <title>Draft genome information of white flower Hibiscus syriacus.</title>
        <authorList>
            <person name="Kim Y.-M."/>
        </authorList>
    </citation>
    <scope>NUCLEOTIDE SEQUENCE [LARGE SCALE GENOMIC DNA]</scope>
    <source>
        <strain evidence="2">YM2019G1</strain>
    </source>
</reference>
<dbReference type="GO" id="GO:0000209">
    <property type="term" value="P:protein polyubiquitination"/>
    <property type="evidence" value="ECO:0007669"/>
    <property type="project" value="TreeGrafter"/>
</dbReference>
<dbReference type="PANTHER" id="PTHR46202:SF1">
    <property type="entry name" value="DNA EXCISION REPAIR PROTEIN ERCC-8"/>
    <property type="match status" value="1"/>
</dbReference>
<dbReference type="GO" id="GO:0043161">
    <property type="term" value="P:proteasome-mediated ubiquitin-dependent protein catabolic process"/>
    <property type="evidence" value="ECO:0007669"/>
    <property type="project" value="TreeGrafter"/>
</dbReference>
<name>A0A6A2WEX7_HIBSY</name>
<organism evidence="2 3">
    <name type="scientific">Hibiscus syriacus</name>
    <name type="common">Rose of Sharon</name>
    <dbReference type="NCBI Taxonomy" id="106335"/>
    <lineage>
        <taxon>Eukaryota</taxon>
        <taxon>Viridiplantae</taxon>
        <taxon>Streptophyta</taxon>
        <taxon>Embryophyta</taxon>
        <taxon>Tracheophyta</taxon>
        <taxon>Spermatophyta</taxon>
        <taxon>Magnoliopsida</taxon>
        <taxon>eudicotyledons</taxon>
        <taxon>Gunneridae</taxon>
        <taxon>Pentapetalae</taxon>
        <taxon>rosids</taxon>
        <taxon>malvids</taxon>
        <taxon>Malvales</taxon>
        <taxon>Malvaceae</taxon>
        <taxon>Malvoideae</taxon>
        <taxon>Hibiscus</taxon>
    </lineage>
</organism>